<dbReference type="GO" id="GO:0016020">
    <property type="term" value="C:membrane"/>
    <property type="evidence" value="ECO:0007669"/>
    <property type="project" value="UniProtKB-SubCell"/>
</dbReference>
<dbReference type="GO" id="GO:0005783">
    <property type="term" value="C:endoplasmic reticulum"/>
    <property type="evidence" value="ECO:0007669"/>
    <property type="project" value="TreeGrafter"/>
</dbReference>
<accession>A0A0K0DTQ5</accession>
<dbReference type="Pfam" id="PF03062">
    <property type="entry name" value="MBOAT"/>
    <property type="match status" value="1"/>
</dbReference>
<feature type="transmembrane region" description="Helical" evidence="6">
    <location>
        <begin position="172"/>
        <end position="189"/>
    </location>
</feature>
<evidence type="ECO:0000256" key="6">
    <source>
        <dbReference type="SAM" id="Phobius"/>
    </source>
</evidence>
<feature type="transmembrane region" description="Helical" evidence="6">
    <location>
        <begin position="289"/>
        <end position="316"/>
    </location>
</feature>
<keyword evidence="2 6" id="KW-0812">Transmembrane</keyword>
<dbReference type="STRING" id="6248.A0A0K0DTQ5"/>
<dbReference type="GO" id="GO:0016409">
    <property type="term" value="F:palmitoyltransferase activity"/>
    <property type="evidence" value="ECO:0007669"/>
    <property type="project" value="TreeGrafter"/>
</dbReference>
<dbReference type="Proteomes" id="UP000035681">
    <property type="component" value="Unplaced"/>
</dbReference>
<feature type="transmembrane region" description="Helical" evidence="6">
    <location>
        <begin position="119"/>
        <end position="136"/>
    </location>
</feature>
<dbReference type="WBParaSite" id="SSTP_0000061900.1">
    <property type="protein sequence ID" value="SSTP_0000061900.1"/>
    <property type="gene ID" value="SSTP_0000061900"/>
</dbReference>
<dbReference type="PANTHER" id="PTHR13285:SF18">
    <property type="entry name" value="PROTEIN-CYSTEINE N-PALMITOYLTRANSFERASE RASP"/>
    <property type="match status" value="1"/>
</dbReference>
<sequence length="521" mass="61994">MSSPISNNEYYCCLIVVIIHFTFGLYTAYKTSNWYVYESGHVPVELSPYKKWIGDWNYDGKDTEWISTKYDCLPTLKYYAIHTILWKIFHKFLNPKLANILFGPISAVLIFFYIDNPIIFVVSIILAILIITISYFTKIEYFAWIICCYFIIEPTVQSHLNIFLVNYYYRQFNFYTYTMLKIINVSIYFSRNKEIKMSFKLLSRIFLYLFYLPYSSILIVLFDDFNNQLDNLEINNHSLVNKINMKKIILGGIRLIFWYLIIEVFLHIFCVNEIQYLDPIQFINLDAYVLFIIGVLKGAFFYLKYLFIFGLPIYFARIDEMIPPRKPICIFTIVRFSNLWRGFDRGLYQFMLRQIYIPFLKINNKYNFFKFILALLMPFAFVLVWHGTSPKYLIWVSCSMVDLVGEKIGYIFGKSRTWENITNYVGYKNAYRIKAYACIFTLIPGLFGVFSFLIQDRNAEKIAYKILVLGPLQILSGEWKNDILSPGFCLLYLLILGYFYSTVCLYFEEKEKIKRKRKLDN</sequence>
<dbReference type="InterPro" id="IPR004299">
    <property type="entry name" value="MBOAT_fam"/>
</dbReference>
<reference evidence="8" key="1">
    <citation type="submission" date="2015-08" db="UniProtKB">
        <authorList>
            <consortium name="WormBaseParasite"/>
        </authorList>
    </citation>
    <scope>IDENTIFICATION</scope>
</reference>
<keyword evidence="7" id="KW-1185">Reference proteome</keyword>
<feature type="transmembrane region" description="Helical" evidence="6">
    <location>
        <begin position="142"/>
        <end position="165"/>
    </location>
</feature>
<keyword evidence="4 6" id="KW-0472">Membrane</keyword>
<name>A0A0K0DTQ5_STRER</name>
<dbReference type="AlphaFoldDB" id="A0A0K0DTQ5"/>
<feature type="transmembrane region" description="Helical" evidence="6">
    <location>
        <begin position="392"/>
        <end position="412"/>
    </location>
</feature>
<keyword evidence="3 6" id="KW-1133">Transmembrane helix</keyword>
<feature type="transmembrane region" description="Helical" evidence="6">
    <location>
        <begin position="368"/>
        <end position="386"/>
    </location>
</feature>
<evidence type="ECO:0000313" key="9">
    <source>
        <dbReference type="WBParaSite" id="TCONS_00015369.p1"/>
    </source>
</evidence>
<feature type="transmembrane region" description="Helical" evidence="6">
    <location>
        <begin position="201"/>
        <end position="222"/>
    </location>
</feature>
<protein>
    <submittedName>
        <fullName evidence="8 9">Protein-cysteine N-palmitoyltransferase Rasp</fullName>
    </submittedName>
</protein>
<proteinExistence type="inferred from homology"/>
<evidence type="ECO:0000313" key="7">
    <source>
        <dbReference type="Proteomes" id="UP000035681"/>
    </source>
</evidence>
<feature type="transmembrane region" description="Helical" evidence="6">
    <location>
        <begin position="248"/>
        <end position="269"/>
    </location>
</feature>
<dbReference type="WBParaSite" id="TCONS_00015369.p1">
    <property type="protein sequence ID" value="TCONS_00015369.p1"/>
    <property type="gene ID" value="XLOC_009609"/>
</dbReference>
<evidence type="ECO:0000313" key="8">
    <source>
        <dbReference type="WBParaSite" id="SSTP_0000061900.1"/>
    </source>
</evidence>
<feature type="transmembrane region" description="Helical" evidence="6">
    <location>
        <begin position="433"/>
        <end position="454"/>
    </location>
</feature>
<comment type="similarity">
    <text evidence="5">Belongs to the membrane-bound acyltransferase family. HHAT subfamily.</text>
</comment>
<feature type="transmembrane region" description="Helical" evidence="6">
    <location>
        <begin position="483"/>
        <end position="507"/>
    </location>
</feature>
<organism evidence="8">
    <name type="scientific">Strongyloides stercoralis</name>
    <name type="common">Threadworm</name>
    <dbReference type="NCBI Taxonomy" id="6248"/>
    <lineage>
        <taxon>Eukaryota</taxon>
        <taxon>Metazoa</taxon>
        <taxon>Ecdysozoa</taxon>
        <taxon>Nematoda</taxon>
        <taxon>Chromadorea</taxon>
        <taxon>Rhabditida</taxon>
        <taxon>Tylenchina</taxon>
        <taxon>Panagrolaimomorpha</taxon>
        <taxon>Strongyloidoidea</taxon>
        <taxon>Strongyloididae</taxon>
        <taxon>Strongyloides</taxon>
    </lineage>
</organism>
<evidence type="ECO:0000256" key="5">
    <source>
        <dbReference type="ARBA" id="ARBA00038268"/>
    </source>
</evidence>
<feature type="transmembrane region" description="Helical" evidence="6">
    <location>
        <begin position="97"/>
        <end position="114"/>
    </location>
</feature>
<dbReference type="PANTHER" id="PTHR13285">
    <property type="entry name" value="ACYLTRANSFERASE"/>
    <property type="match status" value="1"/>
</dbReference>
<evidence type="ECO:0000256" key="4">
    <source>
        <dbReference type="ARBA" id="ARBA00023136"/>
    </source>
</evidence>
<feature type="transmembrane region" description="Helical" evidence="6">
    <location>
        <begin position="12"/>
        <end position="29"/>
    </location>
</feature>
<evidence type="ECO:0000256" key="2">
    <source>
        <dbReference type="ARBA" id="ARBA00022692"/>
    </source>
</evidence>
<evidence type="ECO:0000256" key="1">
    <source>
        <dbReference type="ARBA" id="ARBA00004141"/>
    </source>
</evidence>
<comment type="subcellular location">
    <subcellularLocation>
        <location evidence="1">Membrane</location>
        <topology evidence="1">Multi-pass membrane protein</topology>
    </subcellularLocation>
</comment>
<evidence type="ECO:0000256" key="3">
    <source>
        <dbReference type="ARBA" id="ARBA00022989"/>
    </source>
</evidence>
<dbReference type="InterPro" id="IPR051085">
    <property type="entry name" value="MB_O-acyltransferase"/>
</dbReference>